<proteinExistence type="predicted"/>
<protein>
    <submittedName>
        <fullName evidence="1">Uncharacterized protein</fullName>
    </submittedName>
</protein>
<organism evidence="1 2">
    <name type="scientific">Onchocerca volvulus</name>
    <dbReference type="NCBI Taxonomy" id="6282"/>
    <lineage>
        <taxon>Eukaryota</taxon>
        <taxon>Metazoa</taxon>
        <taxon>Ecdysozoa</taxon>
        <taxon>Nematoda</taxon>
        <taxon>Chromadorea</taxon>
        <taxon>Rhabditida</taxon>
        <taxon>Spirurina</taxon>
        <taxon>Spiruromorpha</taxon>
        <taxon>Filarioidea</taxon>
        <taxon>Onchocercidae</taxon>
        <taxon>Onchocerca</taxon>
    </lineage>
</organism>
<evidence type="ECO:0000313" key="1">
    <source>
        <dbReference type="EnsemblMetazoa" id="OVOC7752.1"/>
    </source>
</evidence>
<evidence type="ECO:0000313" key="2">
    <source>
        <dbReference type="Proteomes" id="UP000024404"/>
    </source>
</evidence>
<reference evidence="2" key="1">
    <citation type="submission" date="2013-10" db="EMBL/GenBank/DDBJ databases">
        <title>Genome sequencing of Onchocerca volvulus.</title>
        <authorList>
            <person name="Cotton J."/>
            <person name="Tsai J."/>
            <person name="Stanley E."/>
            <person name="Tracey A."/>
            <person name="Holroyd N."/>
            <person name="Lustigman S."/>
            <person name="Berriman M."/>
        </authorList>
    </citation>
    <scope>NUCLEOTIDE SEQUENCE</scope>
</reference>
<dbReference type="AlphaFoldDB" id="A0A8R1TYN0"/>
<keyword evidence="2" id="KW-1185">Reference proteome</keyword>
<accession>A0A8R1TYN0</accession>
<sequence length="58" mass="6799">MKLSDQISNNGKFNFNKTPRHAQMLLPDQTSFKEMVTNGIHMMKITIFEDNLQEIMIQ</sequence>
<dbReference type="EnsemblMetazoa" id="OVOC7752.1">
    <property type="protein sequence ID" value="OVOC7752.1"/>
    <property type="gene ID" value="WBGene00244561"/>
</dbReference>
<reference evidence="1" key="2">
    <citation type="submission" date="2022-06" db="UniProtKB">
        <authorList>
            <consortium name="EnsemblMetazoa"/>
        </authorList>
    </citation>
    <scope>IDENTIFICATION</scope>
</reference>
<dbReference type="EMBL" id="CMVM020000231">
    <property type="status" value="NOT_ANNOTATED_CDS"/>
    <property type="molecule type" value="Genomic_DNA"/>
</dbReference>
<name>A0A8R1TYN0_ONCVO</name>
<dbReference type="Proteomes" id="UP000024404">
    <property type="component" value="Unassembled WGS sequence"/>
</dbReference>